<evidence type="ECO:0000256" key="15">
    <source>
        <dbReference type="SAM" id="MobiDB-lite"/>
    </source>
</evidence>
<keyword evidence="6 14" id="KW-0223">Dioxygenase</keyword>
<keyword evidence="8 14" id="KW-0408">Iron</keyword>
<sequence>MNSKKKAGKRVRIVNMSHPIVKKPKTKTDLETEDSPQKSEKHEKKLIKGNSIEDGKQMLEWMLTPFPVEEFFKKFWEKKPKLIKRGDSQDIYKSLLSTEMINTMLKENYLEYTKNIDITSYKDGVRETLNPEGRATTPSIWNYYADGCSIRILNPQTFIPAVYKMNSKLQEYFHCMIGTNVYLTPPNSQGFAPHYDDIEAFVLQLEGAKHWRVYKPRSPKENLPRISSENFSQDEIGEPILEVKLEPGDLLYFPRGFIHQAETVEGKHSLHITVSVYQKTSYADLLEALVPAALQRAINSDVRFREGLPLNIHQVMGIAFSENDSPERTAMREKIHSLFERIFDHASVDDAVDQIGKKYQIDALPPYVSKEEKQRTVYGEKVVIEDGNIRCPFEMTYETKIKLLKANILRLVDEDESLRVYFHSDNSKEYHEYEPTFMEIEEDDAPVISMLVNEYPKFVAVKDLPIDDDERKLAIATDLWEKGLLMTNVSVTDYE</sequence>
<dbReference type="Gene3D" id="3.90.930.40">
    <property type="match status" value="1"/>
</dbReference>
<dbReference type="GO" id="GO:0140680">
    <property type="term" value="F:histone H3K36me/H3K36me2 demethylase activity"/>
    <property type="evidence" value="ECO:0007669"/>
    <property type="project" value="UniProtKB-EC"/>
</dbReference>
<evidence type="ECO:0000313" key="18">
    <source>
        <dbReference type="Proteomes" id="UP000183832"/>
    </source>
</evidence>
<evidence type="ECO:0000256" key="14">
    <source>
        <dbReference type="RuleBase" id="RU366061"/>
    </source>
</evidence>
<dbReference type="SUPFAM" id="SSF51197">
    <property type="entry name" value="Clavaminate synthase-like"/>
    <property type="match status" value="1"/>
</dbReference>
<dbReference type="GO" id="GO:0045471">
    <property type="term" value="P:response to ethanol"/>
    <property type="evidence" value="ECO:0007669"/>
    <property type="project" value="UniProtKB-ARBA"/>
</dbReference>
<evidence type="ECO:0000256" key="8">
    <source>
        <dbReference type="ARBA" id="ARBA00023004"/>
    </source>
</evidence>
<evidence type="ECO:0000256" key="11">
    <source>
        <dbReference type="ARBA" id="ARBA00023242"/>
    </source>
</evidence>
<comment type="cofactor">
    <cofactor evidence="14">
        <name>Fe(2+)</name>
        <dbReference type="ChEBI" id="CHEBI:29033"/>
    </cofactor>
    <text evidence="14">Binds 1 Fe(2+) ion per subunit.</text>
</comment>
<keyword evidence="9 14" id="KW-0805">Transcription regulation</keyword>
<keyword evidence="7 14" id="KW-0560">Oxidoreductase</keyword>
<dbReference type="AlphaFoldDB" id="A0A1J1IQY0"/>
<evidence type="ECO:0000256" key="3">
    <source>
        <dbReference type="ARBA" id="ARBA00022491"/>
    </source>
</evidence>
<dbReference type="FunFam" id="2.60.120.650:FF:000013">
    <property type="entry name" value="Ribosomal oxygenase 1"/>
    <property type="match status" value="1"/>
</dbReference>
<keyword evidence="11 14" id="KW-0539">Nucleus</keyword>
<evidence type="ECO:0000256" key="1">
    <source>
        <dbReference type="ARBA" id="ARBA00004123"/>
    </source>
</evidence>
<evidence type="ECO:0000256" key="7">
    <source>
        <dbReference type="ARBA" id="ARBA00023002"/>
    </source>
</evidence>
<protein>
    <recommendedName>
        <fullName evidence="14">Bifunctional lysine-specific demethylase and histidyl-hydroxylase</fullName>
        <ecNumber evidence="14">1.14.11.27</ecNumber>
    </recommendedName>
</protein>
<evidence type="ECO:0000256" key="10">
    <source>
        <dbReference type="ARBA" id="ARBA00023163"/>
    </source>
</evidence>
<dbReference type="EC" id="1.14.11.27" evidence="14"/>
<comment type="catalytic activity">
    <reaction evidence="13 14">
        <text>N(6),N(6)-dimethyl-L-lysyl(36)-[histone H3] + 2 2-oxoglutarate + 2 O2 = L-lysyl(36)-[histone H3] + 2 formaldehyde + 2 succinate + 2 CO2</text>
        <dbReference type="Rhea" id="RHEA:42032"/>
        <dbReference type="Rhea" id="RHEA-COMP:9785"/>
        <dbReference type="Rhea" id="RHEA-COMP:9787"/>
        <dbReference type="ChEBI" id="CHEBI:15379"/>
        <dbReference type="ChEBI" id="CHEBI:16526"/>
        <dbReference type="ChEBI" id="CHEBI:16810"/>
        <dbReference type="ChEBI" id="CHEBI:16842"/>
        <dbReference type="ChEBI" id="CHEBI:29969"/>
        <dbReference type="ChEBI" id="CHEBI:30031"/>
        <dbReference type="ChEBI" id="CHEBI:61976"/>
        <dbReference type="EC" id="1.14.11.27"/>
    </reaction>
</comment>
<dbReference type="InterPro" id="IPR049043">
    <property type="entry name" value="WHD_RIOX1"/>
</dbReference>
<reference evidence="17 18" key="1">
    <citation type="submission" date="2015-04" db="EMBL/GenBank/DDBJ databases">
        <authorList>
            <person name="Syromyatnikov M.Y."/>
            <person name="Popov V.N."/>
        </authorList>
    </citation>
    <scope>NUCLEOTIDE SEQUENCE [LARGE SCALE GENOMIC DNA]</scope>
</reference>
<keyword evidence="3" id="KW-0678">Repressor</keyword>
<evidence type="ECO:0000256" key="13">
    <source>
        <dbReference type="ARBA" id="ARBA00047915"/>
    </source>
</evidence>
<dbReference type="FunFam" id="1.10.10.1500:FF:000001">
    <property type="entry name" value="ribosomal oxygenase 1 isoform X1"/>
    <property type="match status" value="1"/>
</dbReference>
<evidence type="ECO:0000256" key="6">
    <source>
        <dbReference type="ARBA" id="ARBA00022964"/>
    </source>
</evidence>
<feature type="region of interest" description="Disordered" evidence="15">
    <location>
        <begin position="1"/>
        <end position="44"/>
    </location>
</feature>
<feature type="compositionally biased region" description="Basic and acidic residues" evidence="15">
    <location>
        <begin position="26"/>
        <end position="43"/>
    </location>
</feature>
<dbReference type="PANTHER" id="PTHR13096">
    <property type="entry name" value="MINA53 MYC INDUCED NUCLEAR ANTIGEN"/>
    <property type="match status" value="1"/>
</dbReference>
<keyword evidence="4 14" id="KW-0479">Metal-binding</keyword>
<evidence type="ECO:0000259" key="16">
    <source>
        <dbReference type="PROSITE" id="PS51184"/>
    </source>
</evidence>
<evidence type="ECO:0000256" key="4">
    <source>
        <dbReference type="ARBA" id="ARBA00022723"/>
    </source>
</evidence>
<keyword evidence="18" id="KW-1185">Reference proteome</keyword>
<evidence type="ECO:0000313" key="17">
    <source>
        <dbReference type="EMBL" id="CRL01956.1"/>
    </source>
</evidence>
<dbReference type="Pfam" id="PF08007">
    <property type="entry name" value="JmjC_2"/>
    <property type="match status" value="1"/>
</dbReference>
<evidence type="ECO:0000256" key="5">
    <source>
        <dbReference type="ARBA" id="ARBA00022853"/>
    </source>
</evidence>
<proteinExistence type="inferred from homology"/>
<gene>
    <name evidence="17" type="ORF">CLUMA_CG015212</name>
</gene>
<feature type="domain" description="JmjC" evidence="16">
    <location>
        <begin position="148"/>
        <end position="293"/>
    </location>
</feature>
<dbReference type="GO" id="GO:0005506">
    <property type="term" value="F:iron ion binding"/>
    <property type="evidence" value="ECO:0007669"/>
    <property type="project" value="UniProtKB-UniRule"/>
</dbReference>
<dbReference type="OrthoDB" id="425950at2759"/>
<dbReference type="Proteomes" id="UP000183832">
    <property type="component" value="Unassembled WGS sequence"/>
</dbReference>
<dbReference type="InterPro" id="IPR003347">
    <property type="entry name" value="JmjC_dom"/>
</dbReference>
<comment type="similarity">
    <text evidence="2">Belongs to the ROX family. NO66 subfamily.</text>
</comment>
<keyword evidence="5" id="KW-0156">Chromatin regulator</keyword>
<dbReference type="FunFam" id="3.90.930.40:FF:000001">
    <property type="entry name" value="ribosomal oxygenase 1 isoform X1"/>
    <property type="match status" value="1"/>
</dbReference>
<comment type="function">
    <text evidence="12">Oxygenase that can act as both a histone lysine demethylase and a ribosomal histidine hydroxylase. Specifically demethylates 'Lys-4' (H3K4me) and 'Lys-36' (H3K36me) of histone H3, thereby playing a central role in histone code.</text>
</comment>
<dbReference type="PANTHER" id="PTHR13096:SF8">
    <property type="entry name" value="RIBOSOMAL OXYGENASE 1"/>
    <property type="match status" value="1"/>
</dbReference>
<dbReference type="GO" id="GO:0005730">
    <property type="term" value="C:nucleolus"/>
    <property type="evidence" value="ECO:0007669"/>
    <property type="project" value="TreeGrafter"/>
</dbReference>
<accession>A0A1J1IQY0</accession>
<dbReference type="PROSITE" id="PS51184">
    <property type="entry name" value="JMJC"/>
    <property type="match status" value="1"/>
</dbReference>
<evidence type="ECO:0000256" key="9">
    <source>
        <dbReference type="ARBA" id="ARBA00023015"/>
    </source>
</evidence>
<evidence type="ECO:0000256" key="12">
    <source>
        <dbReference type="ARBA" id="ARBA00025670"/>
    </source>
</evidence>
<dbReference type="InterPro" id="IPR039994">
    <property type="entry name" value="NO66-like"/>
</dbReference>
<dbReference type="Gene3D" id="2.60.120.650">
    <property type="entry name" value="Cupin"/>
    <property type="match status" value="1"/>
</dbReference>
<dbReference type="GO" id="GO:0032453">
    <property type="term" value="F:histone H3K4 demethylase activity"/>
    <property type="evidence" value="ECO:0007669"/>
    <property type="project" value="TreeGrafter"/>
</dbReference>
<feature type="compositionally biased region" description="Basic residues" evidence="15">
    <location>
        <begin position="1"/>
        <end position="12"/>
    </location>
</feature>
<dbReference type="Pfam" id="PF21233">
    <property type="entry name" value="WHD_RIOX1"/>
    <property type="match status" value="1"/>
</dbReference>
<comment type="subcellular location">
    <subcellularLocation>
        <location evidence="1 14">Nucleus</location>
    </subcellularLocation>
</comment>
<name>A0A1J1IQY0_9DIPT</name>
<dbReference type="STRING" id="568069.A0A1J1IQY0"/>
<keyword evidence="10 14" id="KW-0804">Transcription</keyword>
<organism evidence="17 18">
    <name type="scientific">Clunio marinus</name>
    <dbReference type="NCBI Taxonomy" id="568069"/>
    <lineage>
        <taxon>Eukaryota</taxon>
        <taxon>Metazoa</taxon>
        <taxon>Ecdysozoa</taxon>
        <taxon>Arthropoda</taxon>
        <taxon>Hexapoda</taxon>
        <taxon>Insecta</taxon>
        <taxon>Pterygota</taxon>
        <taxon>Neoptera</taxon>
        <taxon>Endopterygota</taxon>
        <taxon>Diptera</taxon>
        <taxon>Nematocera</taxon>
        <taxon>Chironomoidea</taxon>
        <taxon>Chironomidae</taxon>
        <taxon>Clunio</taxon>
    </lineage>
</organism>
<dbReference type="EMBL" id="CVRI01000057">
    <property type="protein sequence ID" value="CRL01956.1"/>
    <property type="molecule type" value="Genomic_DNA"/>
</dbReference>
<evidence type="ECO:0000256" key="2">
    <source>
        <dbReference type="ARBA" id="ARBA00010309"/>
    </source>
</evidence>
<dbReference type="Gene3D" id="1.10.10.1500">
    <property type="entry name" value="JmjC domain-containing ribosomal oxygenase (ROX), dimer domain"/>
    <property type="match status" value="1"/>
</dbReference>